<keyword evidence="1" id="KW-1133">Transmembrane helix</keyword>
<accession>A0A2Z4RSN2</accession>
<dbReference type="RefSeq" id="WP_110966422.1">
    <property type="nucleotide sequence ID" value="NZ_CP029693.1"/>
</dbReference>
<name>A0A2Z4RSN2_PSEPU</name>
<feature type="transmembrane region" description="Helical" evidence="1">
    <location>
        <begin position="149"/>
        <end position="166"/>
    </location>
</feature>
<gene>
    <name evidence="2" type="ORF">DKY63_24260</name>
</gene>
<evidence type="ECO:0000313" key="3">
    <source>
        <dbReference type="Proteomes" id="UP000250299"/>
    </source>
</evidence>
<sequence>MSNFTTAGVLRRSKILVVVMAALFGLMTLANNFTDYAAYSEYIGRIISMSDTEGNDSRRYRAISSSLFHHRFYWAIITLEIIFTFSFLVGIYHLCRKLSASRSEFHEAKKFAIIGFSTALFVYQTLYVIILNEWFDMEYSAQRNAFDWARSNIEYMFLGLIYLLVAKDN</sequence>
<proteinExistence type="predicted"/>
<dbReference type="Pfam" id="PF09933">
    <property type="entry name" value="DUF2165"/>
    <property type="match status" value="1"/>
</dbReference>
<organism evidence="2 3">
    <name type="scientific">Pseudomonas putida</name>
    <name type="common">Arthrobacter siderocapsulatus</name>
    <dbReference type="NCBI Taxonomy" id="303"/>
    <lineage>
        <taxon>Bacteria</taxon>
        <taxon>Pseudomonadati</taxon>
        <taxon>Pseudomonadota</taxon>
        <taxon>Gammaproteobacteria</taxon>
        <taxon>Pseudomonadales</taxon>
        <taxon>Pseudomonadaceae</taxon>
        <taxon>Pseudomonas</taxon>
    </lineage>
</organism>
<dbReference type="EMBL" id="CP029693">
    <property type="protein sequence ID" value="AWY42854.1"/>
    <property type="molecule type" value="Genomic_DNA"/>
</dbReference>
<evidence type="ECO:0000256" key="1">
    <source>
        <dbReference type="SAM" id="Phobius"/>
    </source>
</evidence>
<evidence type="ECO:0000313" key="2">
    <source>
        <dbReference type="EMBL" id="AWY42854.1"/>
    </source>
</evidence>
<reference evidence="2 3" key="1">
    <citation type="submission" date="2018-05" db="EMBL/GenBank/DDBJ databases">
        <title>Whole genome sequence of Pseudomonas putida JBC17.</title>
        <authorList>
            <person name="Lee Y.H."/>
            <person name="David K."/>
        </authorList>
    </citation>
    <scope>NUCLEOTIDE SEQUENCE [LARGE SCALE GENOMIC DNA]</scope>
    <source>
        <strain evidence="2 3">JBC17</strain>
    </source>
</reference>
<dbReference type="OrthoDB" id="7618855at2"/>
<dbReference type="InterPro" id="IPR018681">
    <property type="entry name" value="DUF2165_transmembrane"/>
</dbReference>
<feature type="transmembrane region" description="Helical" evidence="1">
    <location>
        <begin position="111"/>
        <end position="129"/>
    </location>
</feature>
<feature type="transmembrane region" description="Helical" evidence="1">
    <location>
        <begin position="72"/>
        <end position="91"/>
    </location>
</feature>
<keyword evidence="1" id="KW-0472">Membrane</keyword>
<dbReference type="Proteomes" id="UP000250299">
    <property type="component" value="Chromosome"/>
</dbReference>
<dbReference type="AlphaFoldDB" id="A0A2Z4RSN2"/>
<keyword evidence="1" id="KW-0812">Transmembrane</keyword>
<protein>
    <submittedName>
        <fullName evidence="2">DUF2165 family protein</fullName>
    </submittedName>
</protein>